<evidence type="ECO:0000313" key="3">
    <source>
        <dbReference type="Proteomes" id="UP000319449"/>
    </source>
</evidence>
<dbReference type="SUPFAM" id="SSF54427">
    <property type="entry name" value="NTF2-like"/>
    <property type="match status" value="1"/>
</dbReference>
<accession>A0A562VLZ3</accession>
<keyword evidence="3" id="KW-1185">Reference proteome</keyword>
<evidence type="ECO:0000313" key="2">
    <source>
        <dbReference type="EMBL" id="TWJ18908.1"/>
    </source>
</evidence>
<dbReference type="Proteomes" id="UP000319449">
    <property type="component" value="Unassembled WGS sequence"/>
</dbReference>
<organism evidence="2 3">
    <name type="scientific">Geobacter argillaceus</name>
    <dbReference type="NCBI Taxonomy" id="345631"/>
    <lineage>
        <taxon>Bacteria</taxon>
        <taxon>Pseudomonadati</taxon>
        <taxon>Thermodesulfobacteriota</taxon>
        <taxon>Desulfuromonadia</taxon>
        <taxon>Geobacterales</taxon>
        <taxon>Geobacteraceae</taxon>
        <taxon>Geobacter</taxon>
    </lineage>
</organism>
<keyword evidence="1" id="KW-0732">Signal</keyword>
<evidence type="ECO:0000256" key="1">
    <source>
        <dbReference type="SAM" id="SignalP"/>
    </source>
</evidence>
<proteinExistence type="predicted"/>
<dbReference type="OrthoDB" id="5397870at2"/>
<reference evidence="2 3" key="1">
    <citation type="submission" date="2019-07" db="EMBL/GenBank/DDBJ databases">
        <title>Genomic Encyclopedia of Archaeal and Bacterial Type Strains, Phase II (KMG-II): from individual species to whole genera.</title>
        <authorList>
            <person name="Goeker M."/>
        </authorList>
    </citation>
    <scope>NUCLEOTIDE SEQUENCE [LARGE SCALE GENOMIC DNA]</scope>
    <source>
        <strain evidence="2 3">ATCC BAA-1139</strain>
    </source>
</reference>
<dbReference type="AlphaFoldDB" id="A0A562VLZ3"/>
<gene>
    <name evidence="2" type="ORF">JN12_02359</name>
</gene>
<comment type="caution">
    <text evidence="2">The sequence shown here is derived from an EMBL/GenBank/DDBJ whole genome shotgun (WGS) entry which is preliminary data.</text>
</comment>
<dbReference type="EMBL" id="VLLN01000013">
    <property type="protein sequence ID" value="TWJ18908.1"/>
    <property type="molecule type" value="Genomic_DNA"/>
</dbReference>
<dbReference type="RefSeq" id="WP_145022962.1">
    <property type="nucleotide sequence ID" value="NZ_VLLN01000013.1"/>
</dbReference>
<dbReference type="InterPro" id="IPR032710">
    <property type="entry name" value="NTF2-like_dom_sf"/>
</dbReference>
<feature type="signal peptide" evidence="1">
    <location>
        <begin position="1"/>
        <end position="22"/>
    </location>
</feature>
<name>A0A562VLZ3_9BACT</name>
<evidence type="ECO:0008006" key="4">
    <source>
        <dbReference type="Google" id="ProtNLM"/>
    </source>
</evidence>
<feature type="chain" id="PRO_5021752680" description="DUF4440 domain-containing protein" evidence="1">
    <location>
        <begin position="23"/>
        <end position="161"/>
    </location>
</feature>
<sequence length="161" mass="18183">MRRLLLLLTALFLIVTGIPASAPAKTLYQSEEELKAEVRRQFEEILDLWREGNYTALYRRTTGGRESKEAFTKRLAEAPRKPACCWEKLQDAEISIVSDTMATIYGKVGLEGTGNTTHQTRSFTLIRKGDTWQISRSDILSLSGATKKKRSSGTRKSTHHH</sequence>
<protein>
    <recommendedName>
        <fullName evidence="4">DUF4440 domain-containing protein</fullName>
    </recommendedName>
</protein>